<dbReference type="Proteomes" id="UP000011513">
    <property type="component" value="Unassembled WGS sequence"/>
</dbReference>
<evidence type="ECO:0000313" key="7">
    <source>
        <dbReference type="EMBL" id="ELZ27972.1"/>
    </source>
</evidence>
<accession>M0CZY0</accession>
<dbReference type="GO" id="GO:0005829">
    <property type="term" value="C:cytosol"/>
    <property type="evidence" value="ECO:0007669"/>
    <property type="project" value="TreeGrafter"/>
</dbReference>
<evidence type="ECO:0000256" key="3">
    <source>
        <dbReference type="ARBA" id="ARBA00023027"/>
    </source>
</evidence>
<dbReference type="InterPro" id="IPR006139">
    <property type="entry name" value="D-isomer_2_OHA_DH_cat_dom"/>
</dbReference>
<dbReference type="PATRIC" id="fig|1227487.5.peg.3122"/>
<dbReference type="SUPFAM" id="SSF51735">
    <property type="entry name" value="NAD(P)-binding Rossmann-fold domains"/>
    <property type="match status" value="1"/>
</dbReference>
<evidence type="ECO:0000259" key="5">
    <source>
        <dbReference type="Pfam" id="PF00389"/>
    </source>
</evidence>
<dbReference type="EMBL" id="AOIV01000038">
    <property type="protein sequence ID" value="ELZ27972.1"/>
    <property type="molecule type" value="Genomic_DNA"/>
</dbReference>
<proteinExistence type="inferred from homology"/>
<feature type="domain" description="D-isomer specific 2-hydroxyacid dehydrogenase NAD-binding" evidence="6">
    <location>
        <begin position="96"/>
        <end position="271"/>
    </location>
</feature>
<dbReference type="SUPFAM" id="SSF52283">
    <property type="entry name" value="Formate/glycerate dehydrogenase catalytic domain-like"/>
    <property type="match status" value="1"/>
</dbReference>
<evidence type="ECO:0000256" key="1">
    <source>
        <dbReference type="ARBA" id="ARBA00005854"/>
    </source>
</evidence>
<reference evidence="7 8" key="1">
    <citation type="journal article" date="2014" name="PLoS Genet.">
        <title>Phylogenetically driven sequencing of extremely halophilic archaea reveals strategies for static and dynamic osmo-response.</title>
        <authorList>
            <person name="Becker E.A."/>
            <person name="Seitzer P.M."/>
            <person name="Tritt A."/>
            <person name="Larsen D."/>
            <person name="Krusor M."/>
            <person name="Yao A.I."/>
            <person name="Wu D."/>
            <person name="Madern D."/>
            <person name="Eisen J.A."/>
            <person name="Darling A.E."/>
            <person name="Facciotti M.T."/>
        </authorList>
    </citation>
    <scope>NUCLEOTIDE SEQUENCE [LARGE SCALE GENOMIC DNA]</scope>
    <source>
        <strain evidence="7 8">JCM 14848</strain>
    </source>
</reference>
<keyword evidence="8" id="KW-1185">Reference proteome</keyword>
<dbReference type="InParanoid" id="M0CZY0"/>
<dbReference type="InterPro" id="IPR029753">
    <property type="entry name" value="D-isomer_DH_CS"/>
</dbReference>
<dbReference type="AlphaFoldDB" id="M0CZY0"/>
<dbReference type="InterPro" id="IPR036291">
    <property type="entry name" value="NAD(P)-bd_dom_sf"/>
</dbReference>
<dbReference type="GO" id="GO:0003714">
    <property type="term" value="F:transcription corepressor activity"/>
    <property type="evidence" value="ECO:0007669"/>
    <property type="project" value="InterPro"/>
</dbReference>
<keyword evidence="3" id="KW-0520">NAD</keyword>
<feature type="domain" description="D-isomer specific 2-hydroxyacid dehydrogenase catalytic" evidence="5">
    <location>
        <begin position="13"/>
        <end position="302"/>
    </location>
</feature>
<evidence type="ECO:0000256" key="2">
    <source>
        <dbReference type="ARBA" id="ARBA00023002"/>
    </source>
</evidence>
<dbReference type="InterPro" id="IPR043322">
    <property type="entry name" value="CtBP"/>
</dbReference>
<evidence type="ECO:0000259" key="6">
    <source>
        <dbReference type="Pfam" id="PF02826"/>
    </source>
</evidence>
<keyword evidence="2 4" id="KW-0560">Oxidoreductase</keyword>
<evidence type="ECO:0000256" key="4">
    <source>
        <dbReference type="RuleBase" id="RU003719"/>
    </source>
</evidence>
<comment type="caution">
    <text evidence="7">The sequence shown here is derived from an EMBL/GenBank/DDBJ whole genome shotgun (WGS) entry which is preliminary data.</text>
</comment>
<name>M0CZY0_HALPD</name>
<dbReference type="PANTHER" id="PTHR10996">
    <property type="entry name" value="2-HYDROXYACID DEHYDROGENASE-RELATED"/>
    <property type="match status" value="1"/>
</dbReference>
<organism evidence="7 8">
    <name type="scientific">Halogeometricum pallidum JCM 14848</name>
    <dbReference type="NCBI Taxonomy" id="1227487"/>
    <lineage>
        <taxon>Archaea</taxon>
        <taxon>Methanobacteriati</taxon>
        <taxon>Methanobacteriota</taxon>
        <taxon>Stenosarchaea group</taxon>
        <taxon>Halobacteria</taxon>
        <taxon>Halobacteriales</taxon>
        <taxon>Haloferacaceae</taxon>
        <taxon>Halogeometricum</taxon>
    </lineage>
</organism>
<gene>
    <name evidence="7" type="ORF">C474_15764</name>
</gene>
<comment type="similarity">
    <text evidence="1 4">Belongs to the D-isomer specific 2-hydroxyacid dehydrogenase family.</text>
</comment>
<dbReference type="FunFam" id="3.40.50.720:FF:000203">
    <property type="entry name" value="D-3-phosphoglycerate dehydrogenase (SerA)"/>
    <property type="match status" value="1"/>
</dbReference>
<dbReference type="InterPro" id="IPR050223">
    <property type="entry name" value="D-isomer_2-hydroxyacid_DH"/>
</dbReference>
<protein>
    <submittedName>
        <fullName evidence="7">D-3-phosphoglycerate dehydrogenase</fullName>
    </submittedName>
</protein>
<dbReference type="eggNOG" id="arCOG01754">
    <property type="taxonomic scope" value="Archaea"/>
</dbReference>
<dbReference type="Pfam" id="PF02826">
    <property type="entry name" value="2-Hacid_dh_C"/>
    <property type="match status" value="1"/>
</dbReference>
<dbReference type="GO" id="GO:0051287">
    <property type="term" value="F:NAD binding"/>
    <property type="evidence" value="ECO:0007669"/>
    <property type="project" value="InterPro"/>
</dbReference>
<dbReference type="CDD" id="cd05299">
    <property type="entry name" value="CtBP_dh"/>
    <property type="match status" value="1"/>
</dbReference>
<dbReference type="PANTHER" id="PTHR10996:SF283">
    <property type="entry name" value="GLYOXYLATE_HYDROXYPYRUVATE REDUCTASE B"/>
    <property type="match status" value="1"/>
</dbReference>
<evidence type="ECO:0000313" key="8">
    <source>
        <dbReference type="Proteomes" id="UP000011513"/>
    </source>
</evidence>
<dbReference type="GO" id="GO:0030267">
    <property type="term" value="F:glyoxylate reductase (NADPH) activity"/>
    <property type="evidence" value="ECO:0007669"/>
    <property type="project" value="TreeGrafter"/>
</dbReference>
<dbReference type="Gene3D" id="3.40.50.720">
    <property type="entry name" value="NAD(P)-binding Rossmann-like Domain"/>
    <property type="match status" value="2"/>
</dbReference>
<dbReference type="GO" id="GO:0016618">
    <property type="term" value="F:hydroxypyruvate reductase [NAD(P)H] activity"/>
    <property type="evidence" value="ECO:0007669"/>
    <property type="project" value="TreeGrafter"/>
</dbReference>
<sequence>MDAGATAFAAVGAETEVVKAESPEELVAAADGANALLVDAGTQVTERVLSELDSLKVVGRSGIGVDNVDVDAARERGVTVVNVPDYCLDEVSSHALGMLLSCARRLPALDRSVREGEWDWSVGGPIRRVRGSTVGLVGFGKIARSLAAKLRGFDVDVLVYDPHVSEGDLAGFSVTRTGFDRLLTESDFVSVHAPLTDETHGMFDADAFGTMPDHAIFVNTARGPIVDEGALCDALASDGLAGAGLDVRESEPPTDDRVFEFDNVVCSPHAAFYSEESRRELSRSVSEDVCRVLRGEKPRNPVETGDGWG</sequence>
<dbReference type="Pfam" id="PF00389">
    <property type="entry name" value="2-Hacid_dh"/>
    <property type="match status" value="1"/>
</dbReference>
<dbReference type="InterPro" id="IPR006140">
    <property type="entry name" value="D-isomer_DH_NAD-bd"/>
</dbReference>
<dbReference type="PROSITE" id="PS00670">
    <property type="entry name" value="D_2_HYDROXYACID_DH_2"/>
    <property type="match status" value="1"/>
</dbReference>